<dbReference type="KEGG" id="fll:EI427_14870"/>
<dbReference type="Gene3D" id="3.30.450.40">
    <property type="match status" value="1"/>
</dbReference>
<keyword evidence="3 8" id="KW-0812">Transmembrane</keyword>
<evidence type="ECO:0000256" key="8">
    <source>
        <dbReference type="SAM" id="Phobius"/>
    </source>
</evidence>
<protein>
    <submittedName>
        <fullName evidence="10">HAMP domain-containing protein</fullName>
    </submittedName>
</protein>
<dbReference type="EMBL" id="CP034562">
    <property type="protein sequence ID" value="AZQ63467.1"/>
    <property type="molecule type" value="Genomic_DNA"/>
</dbReference>
<feature type="transmembrane region" description="Helical" evidence="8">
    <location>
        <begin position="14"/>
        <end position="37"/>
    </location>
</feature>
<dbReference type="SUPFAM" id="SSF55785">
    <property type="entry name" value="PYP-like sensor domain (PAS domain)"/>
    <property type="match status" value="1"/>
</dbReference>
<evidence type="ECO:0000313" key="10">
    <source>
        <dbReference type="EMBL" id="AZQ63467.1"/>
    </source>
</evidence>
<sequence length="645" mass="73563">MIEKYLKQFTIKQIIFWIGGVVIGTISLTVLTLVGLYTNESLEVDISARNAMLSQRIVLLSNIYVDSGDNQTKQELKKAINLFDGSLLAMKHGGTVPEMDGKKIRPASIRVDDYIERVEEVWKPYRSNSRVILEEPLTTSNYTFNMNINLDTTALDSVGLLTKVLEKNVKVGNSLAYLEQNSGTMLKVNQDLVQAYVSDSEEIEFQLTRFILIAIFVILIIVILNALLLRKAIIRPLKDLAEKSNEIASGNLNIKFNENGTSEMHSMRKSLKSMREKLQDISIFVMEFSKGNYNIEFDKINDDQYKEDPFIHSLIDTKNRLEQSSKERSEREWVNEGSARLNKLIRIHSSDAQELGKALVKELARFMNCAHCSFYIVKKDTVTNESYMELAALYAFDSHKEFQSQKIKIGEGLIGEIWQEGIPIYLTEIPEDYIKIRSGLGDAAPNSLSIYPFKSHGEVEVILEIASFHPLEEKSLQLLDEIGGAIATSVATSENTSNVSKLYNDSKRLTDELRTSEEEMKQNMEELQATQEQLVRERRETESNKKLLNEVVDITGGRIIIVEAEGQVWFSSQSFLDIVQYSLDELLHFDIGILFPDYSENKTWQVEKLSTAIKLKDNNGELKDVQLEIKQLFLDGNDRWLFTIR</sequence>
<evidence type="ECO:0000256" key="5">
    <source>
        <dbReference type="ARBA" id="ARBA00023136"/>
    </source>
</evidence>
<gene>
    <name evidence="10" type="ORF">EI427_14870</name>
</gene>
<dbReference type="SUPFAM" id="SSF158472">
    <property type="entry name" value="HAMP domain-like"/>
    <property type="match status" value="1"/>
</dbReference>
<dbReference type="AlphaFoldDB" id="A0A3Q9FMD9"/>
<dbReference type="Pfam" id="PF00672">
    <property type="entry name" value="HAMP"/>
    <property type="match status" value="1"/>
</dbReference>
<keyword evidence="11" id="KW-1185">Reference proteome</keyword>
<comment type="similarity">
    <text evidence="6">Belongs to the methyl-accepting chemotaxis (MCP) protein family.</text>
</comment>
<feature type="domain" description="HAMP" evidence="9">
    <location>
        <begin position="231"/>
        <end position="283"/>
    </location>
</feature>
<feature type="transmembrane region" description="Helical" evidence="8">
    <location>
        <begin position="210"/>
        <end position="229"/>
    </location>
</feature>
<dbReference type="Pfam" id="PF13675">
    <property type="entry name" value="PilJ"/>
    <property type="match status" value="1"/>
</dbReference>
<dbReference type="InterPro" id="IPR051310">
    <property type="entry name" value="MCP_chemotaxis"/>
</dbReference>
<dbReference type="SUPFAM" id="SSF55781">
    <property type="entry name" value="GAF domain-like"/>
    <property type="match status" value="1"/>
</dbReference>
<dbReference type="PANTHER" id="PTHR43531">
    <property type="entry name" value="PROTEIN ICFG"/>
    <property type="match status" value="1"/>
</dbReference>
<accession>A0A3Q9FMD9</accession>
<evidence type="ECO:0000256" key="2">
    <source>
        <dbReference type="ARBA" id="ARBA00022500"/>
    </source>
</evidence>
<evidence type="ECO:0000259" key="9">
    <source>
        <dbReference type="PROSITE" id="PS50885"/>
    </source>
</evidence>
<dbReference type="PANTHER" id="PTHR43531:SF11">
    <property type="entry name" value="METHYL-ACCEPTING CHEMOTAXIS PROTEIN 3"/>
    <property type="match status" value="1"/>
</dbReference>
<name>A0A3Q9FMD9_9BACT</name>
<dbReference type="GO" id="GO:0006935">
    <property type="term" value="P:chemotaxis"/>
    <property type="evidence" value="ECO:0007669"/>
    <property type="project" value="UniProtKB-KW"/>
</dbReference>
<dbReference type="GO" id="GO:0004888">
    <property type="term" value="F:transmembrane signaling receptor activity"/>
    <property type="evidence" value="ECO:0007669"/>
    <property type="project" value="TreeGrafter"/>
</dbReference>
<evidence type="ECO:0000256" key="3">
    <source>
        <dbReference type="ARBA" id="ARBA00022692"/>
    </source>
</evidence>
<dbReference type="Gene3D" id="3.30.450.20">
    <property type="entry name" value="PAS domain"/>
    <property type="match status" value="1"/>
</dbReference>
<dbReference type="Proteomes" id="UP000267268">
    <property type="component" value="Chromosome 1"/>
</dbReference>
<keyword evidence="4 8" id="KW-1133">Transmembrane helix</keyword>
<dbReference type="CDD" id="cd06225">
    <property type="entry name" value="HAMP"/>
    <property type="match status" value="1"/>
</dbReference>
<dbReference type="GO" id="GO:0005886">
    <property type="term" value="C:plasma membrane"/>
    <property type="evidence" value="ECO:0007669"/>
    <property type="project" value="TreeGrafter"/>
</dbReference>
<evidence type="ECO:0000313" key="11">
    <source>
        <dbReference type="Proteomes" id="UP000267268"/>
    </source>
</evidence>
<dbReference type="OrthoDB" id="1109395at2"/>
<keyword evidence="2" id="KW-0145">Chemotaxis</keyword>
<dbReference type="SMART" id="SM00304">
    <property type="entry name" value="HAMP"/>
    <property type="match status" value="1"/>
</dbReference>
<evidence type="ECO:0000256" key="6">
    <source>
        <dbReference type="ARBA" id="ARBA00029447"/>
    </source>
</evidence>
<dbReference type="Pfam" id="PF13185">
    <property type="entry name" value="GAF_2"/>
    <property type="match status" value="1"/>
</dbReference>
<dbReference type="InterPro" id="IPR003660">
    <property type="entry name" value="HAMP_dom"/>
</dbReference>
<dbReference type="InterPro" id="IPR003018">
    <property type="entry name" value="GAF"/>
</dbReference>
<dbReference type="InterPro" id="IPR029016">
    <property type="entry name" value="GAF-like_dom_sf"/>
</dbReference>
<organism evidence="10 11">
    <name type="scientific">Flammeovirga pectinis</name>
    <dbReference type="NCBI Taxonomy" id="2494373"/>
    <lineage>
        <taxon>Bacteria</taxon>
        <taxon>Pseudomonadati</taxon>
        <taxon>Bacteroidota</taxon>
        <taxon>Cytophagia</taxon>
        <taxon>Cytophagales</taxon>
        <taxon>Flammeovirgaceae</taxon>
        <taxon>Flammeovirga</taxon>
    </lineage>
</organism>
<proteinExistence type="inferred from homology"/>
<evidence type="ECO:0000256" key="7">
    <source>
        <dbReference type="SAM" id="Coils"/>
    </source>
</evidence>
<comment type="subcellular location">
    <subcellularLocation>
        <location evidence="1">Membrane</location>
        <topology evidence="1">Multi-pass membrane protein</topology>
    </subcellularLocation>
</comment>
<dbReference type="InterPro" id="IPR029095">
    <property type="entry name" value="NarX-like_N"/>
</dbReference>
<reference evidence="10 11" key="1">
    <citation type="submission" date="2018-12" db="EMBL/GenBank/DDBJ databases">
        <title>Flammeovirga pectinis sp. nov., isolated from the gut of the Korean scallop, Patinopecten yessoensis.</title>
        <authorList>
            <person name="Bae J.-W."/>
            <person name="Jeong Y.-S."/>
            <person name="Kang W."/>
        </authorList>
    </citation>
    <scope>NUCLEOTIDE SEQUENCE [LARGE SCALE GENOMIC DNA]</scope>
    <source>
        <strain evidence="10 11">L12M1</strain>
    </source>
</reference>
<feature type="coiled-coil region" evidence="7">
    <location>
        <begin position="499"/>
        <end position="551"/>
    </location>
</feature>
<dbReference type="GO" id="GO:0007165">
    <property type="term" value="P:signal transduction"/>
    <property type="evidence" value="ECO:0007669"/>
    <property type="project" value="InterPro"/>
</dbReference>
<keyword evidence="5 8" id="KW-0472">Membrane</keyword>
<evidence type="ECO:0000256" key="1">
    <source>
        <dbReference type="ARBA" id="ARBA00004141"/>
    </source>
</evidence>
<dbReference type="Gene3D" id="6.10.340.10">
    <property type="match status" value="1"/>
</dbReference>
<dbReference type="RefSeq" id="WP_126616055.1">
    <property type="nucleotide sequence ID" value="NZ_CP034562.1"/>
</dbReference>
<keyword evidence="7" id="KW-0175">Coiled coil</keyword>
<dbReference type="PROSITE" id="PS50885">
    <property type="entry name" value="HAMP"/>
    <property type="match status" value="1"/>
</dbReference>
<evidence type="ECO:0000256" key="4">
    <source>
        <dbReference type="ARBA" id="ARBA00022989"/>
    </source>
</evidence>
<dbReference type="InterPro" id="IPR035965">
    <property type="entry name" value="PAS-like_dom_sf"/>
</dbReference>